<sequence>MAQTSTSKYAEGTSQPNVAPPKLFERLKSKFFKRCSKWEYKKLDDMESSQKKIRTAASGTETRQAEENKTNKLNSDKNTNFELKAAKERVQRLKAKRSIPNTESHSDQTKEEELKQAKEKVEQIKKMKKTKKQEEKEIKRSKRAERGATSSPTYGSYNDYGNTALTMSLLGMTMTSNFSGGCDYGGGGCDYGGGNCGGGGCD</sequence>
<accession>A0A9P6I0R2</accession>
<protein>
    <submittedName>
        <fullName evidence="2">Uncharacterized protein</fullName>
    </submittedName>
</protein>
<comment type="caution">
    <text evidence="2">The sequence shown here is derived from an EMBL/GenBank/DDBJ whole genome shotgun (WGS) entry which is preliminary data.</text>
</comment>
<name>A0A9P6I0R2_9PEZI</name>
<dbReference type="GeneID" id="62164110"/>
<dbReference type="RefSeq" id="XP_038743799.1">
    <property type="nucleotide sequence ID" value="XM_038891036.1"/>
</dbReference>
<feature type="compositionally biased region" description="Polar residues" evidence="1">
    <location>
        <begin position="1"/>
        <end position="17"/>
    </location>
</feature>
<evidence type="ECO:0000313" key="3">
    <source>
        <dbReference type="Proteomes" id="UP000781932"/>
    </source>
</evidence>
<feature type="compositionally biased region" description="Basic and acidic residues" evidence="1">
    <location>
        <begin position="104"/>
        <end position="125"/>
    </location>
</feature>
<keyword evidence="3" id="KW-1185">Reference proteome</keyword>
<feature type="region of interest" description="Disordered" evidence="1">
    <location>
        <begin position="1"/>
        <end position="22"/>
    </location>
</feature>
<gene>
    <name evidence="2" type="ORF">CkaCkLH20_08321</name>
</gene>
<evidence type="ECO:0000313" key="2">
    <source>
        <dbReference type="EMBL" id="KAF9874338.1"/>
    </source>
</evidence>
<dbReference type="AlphaFoldDB" id="A0A9P6I0R2"/>
<evidence type="ECO:0000256" key="1">
    <source>
        <dbReference type="SAM" id="MobiDB-lite"/>
    </source>
</evidence>
<reference evidence="2" key="2">
    <citation type="submission" date="2020-11" db="EMBL/GenBank/DDBJ databases">
        <title>Whole genome sequencing of Colletotrichum sp.</title>
        <authorList>
            <person name="Li H."/>
        </authorList>
    </citation>
    <scope>NUCLEOTIDE SEQUENCE</scope>
    <source>
        <strain evidence="2">CkLH20</strain>
    </source>
</reference>
<dbReference type="Proteomes" id="UP000781932">
    <property type="component" value="Unassembled WGS sequence"/>
</dbReference>
<reference evidence="2" key="1">
    <citation type="submission" date="2020-03" db="EMBL/GenBank/DDBJ databases">
        <authorList>
            <person name="He L."/>
        </authorList>
    </citation>
    <scope>NUCLEOTIDE SEQUENCE</scope>
    <source>
        <strain evidence="2">CkLH20</strain>
    </source>
</reference>
<organism evidence="2 3">
    <name type="scientific">Colletotrichum karsti</name>
    <dbReference type="NCBI Taxonomy" id="1095194"/>
    <lineage>
        <taxon>Eukaryota</taxon>
        <taxon>Fungi</taxon>
        <taxon>Dikarya</taxon>
        <taxon>Ascomycota</taxon>
        <taxon>Pezizomycotina</taxon>
        <taxon>Sordariomycetes</taxon>
        <taxon>Hypocreomycetidae</taxon>
        <taxon>Glomerellales</taxon>
        <taxon>Glomerellaceae</taxon>
        <taxon>Colletotrichum</taxon>
        <taxon>Colletotrichum boninense species complex</taxon>
    </lineage>
</organism>
<feature type="region of interest" description="Disordered" evidence="1">
    <location>
        <begin position="44"/>
        <end position="156"/>
    </location>
</feature>
<feature type="compositionally biased region" description="Polar residues" evidence="1">
    <location>
        <begin position="71"/>
        <end position="81"/>
    </location>
</feature>
<proteinExistence type="predicted"/>
<dbReference type="EMBL" id="JAATWM020000027">
    <property type="protein sequence ID" value="KAF9874338.1"/>
    <property type="molecule type" value="Genomic_DNA"/>
</dbReference>